<evidence type="ECO:0000313" key="3">
    <source>
        <dbReference type="Proteomes" id="UP000182470"/>
    </source>
</evidence>
<dbReference type="Proteomes" id="UP000182470">
    <property type="component" value="Chromosome I"/>
</dbReference>
<name>A0A1G9ZCA5_9PSED</name>
<evidence type="ECO:0000313" key="4">
    <source>
        <dbReference type="Proteomes" id="UP000748067"/>
    </source>
</evidence>
<sequence length="36" mass="3682">MQVTLVRLVAKEGVVVAEGVAAVEGVMEEVAGAITR</sequence>
<organism evidence="2 3">
    <name type="scientific">Pseudomonas antarctica</name>
    <dbReference type="NCBI Taxonomy" id="219572"/>
    <lineage>
        <taxon>Bacteria</taxon>
        <taxon>Pseudomonadati</taxon>
        <taxon>Pseudomonadota</taxon>
        <taxon>Gammaproteobacteria</taxon>
        <taxon>Pseudomonadales</taxon>
        <taxon>Pseudomonadaceae</taxon>
        <taxon>Pseudomonas</taxon>
    </lineage>
</organism>
<reference evidence="1 4" key="1">
    <citation type="submission" date="2015-01" db="EMBL/GenBank/DDBJ databases">
        <title>Genome Sequence of Pseudomonas antarctica CMS 35.</title>
        <authorList>
            <person name="Voget S."/>
            <person name="Chow J."/>
            <person name="Daniel R."/>
            <person name="Streit W."/>
        </authorList>
    </citation>
    <scope>NUCLEOTIDE SEQUENCE [LARGE SCALE GENOMIC DNA]</scope>
    <source>
        <strain evidence="1 4">CMS 35</strain>
    </source>
</reference>
<dbReference type="EMBL" id="LT629704">
    <property type="protein sequence ID" value="SDN19008.1"/>
    <property type="molecule type" value="Genomic_DNA"/>
</dbReference>
<keyword evidence="4" id="KW-1185">Reference proteome</keyword>
<dbReference type="AlphaFoldDB" id="A0A1G9ZCA5"/>
<proteinExistence type="predicted"/>
<dbReference type="Proteomes" id="UP000748067">
    <property type="component" value="Unassembled WGS sequence"/>
</dbReference>
<accession>A0A1G9ZCA5</accession>
<evidence type="ECO:0000313" key="1">
    <source>
        <dbReference type="EMBL" id="KAF2411140.1"/>
    </source>
</evidence>
<dbReference type="EMBL" id="JXDI01000001">
    <property type="protein sequence ID" value="KAF2411140.1"/>
    <property type="molecule type" value="Genomic_DNA"/>
</dbReference>
<gene>
    <name evidence="1" type="ORF">PSAN_35800</name>
    <name evidence="2" type="ORF">SAMN04490179_3013</name>
</gene>
<evidence type="ECO:0000313" key="2">
    <source>
        <dbReference type="EMBL" id="SDN19008.1"/>
    </source>
</evidence>
<protein>
    <submittedName>
        <fullName evidence="2">Uncharacterized protein</fullName>
    </submittedName>
</protein>
<reference evidence="2 3" key="2">
    <citation type="submission" date="2016-10" db="EMBL/GenBank/DDBJ databases">
        <authorList>
            <person name="de Groot N.N."/>
        </authorList>
    </citation>
    <scope>NUCLEOTIDE SEQUENCE [LARGE SCALE GENOMIC DNA]</scope>
    <source>
        <strain evidence="2 3">BS2772</strain>
    </source>
</reference>